<keyword evidence="4" id="KW-1185">Reference proteome</keyword>
<dbReference type="GO" id="GO:0003677">
    <property type="term" value="F:DNA binding"/>
    <property type="evidence" value="ECO:0007669"/>
    <property type="project" value="InterPro"/>
</dbReference>
<proteinExistence type="predicted"/>
<dbReference type="InterPro" id="IPR007159">
    <property type="entry name" value="SpoVT-AbrB_dom"/>
</dbReference>
<feature type="compositionally biased region" description="Low complexity" evidence="1">
    <location>
        <begin position="73"/>
        <end position="90"/>
    </location>
</feature>
<accession>A0A1H0DPB7</accession>
<organism evidence="3 4">
    <name type="scientific">Actinomyces ruminicola</name>
    <dbReference type="NCBI Taxonomy" id="332524"/>
    <lineage>
        <taxon>Bacteria</taxon>
        <taxon>Bacillati</taxon>
        <taxon>Actinomycetota</taxon>
        <taxon>Actinomycetes</taxon>
        <taxon>Actinomycetales</taxon>
        <taxon>Actinomycetaceae</taxon>
        <taxon>Actinomyces</taxon>
    </lineage>
</organism>
<dbReference type="SMART" id="SM00966">
    <property type="entry name" value="SpoVT_AbrB"/>
    <property type="match status" value="1"/>
</dbReference>
<gene>
    <name evidence="3" type="ORF">SAMN05216355_11165</name>
</gene>
<protein>
    <submittedName>
        <fullName evidence="3">Looped-hinge helix DNA binding domain-containing protein, AbrB family</fullName>
    </submittedName>
</protein>
<feature type="domain" description="SpoVT-AbrB" evidence="2">
    <location>
        <begin position="18"/>
        <end position="64"/>
    </location>
</feature>
<evidence type="ECO:0000313" key="3">
    <source>
        <dbReference type="EMBL" id="SDN72087.1"/>
    </source>
</evidence>
<reference evidence="4" key="1">
    <citation type="submission" date="2016-10" db="EMBL/GenBank/DDBJ databases">
        <authorList>
            <person name="Varghese N."/>
            <person name="Submissions S."/>
        </authorList>
    </citation>
    <scope>NUCLEOTIDE SEQUENCE [LARGE SCALE GENOMIC DNA]</scope>
    <source>
        <strain evidence="4">DSM 27982</strain>
    </source>
</reference>
<dbReference type="Gene3D" id="2.10.260.10">
    <property type="match status" value="1"/>
</dbReference>
<dbReference type="InterPro" id="IPR037914">
    <property type="entry name" value="SpoVT-AbrB_sf"/>
</dbReference>
<evidence type="ECO:0000259" key="2">
    <source>
        <dbReference type="SMART" id="SM00966"/>
    </source>
</evidence>
<sequence length="96" mass="9792">MVMSAPPGPRPGKFATTITLGPKGQIVIPKAARDLCGIQPGDSVLLLADADQGIGIVRQELFEEFIATALSGAAQSPAAPASSQPPTASRTPEDEP</sequence>
<feature type="region of interest" description="Disordered" evidence="1">
    <location>
        <begin position="73"/>
        <end position="96"/>
    </location>
</feature>
<evidence type="ECO:0000256" key="1">
    <source>
        <dbReference type="SAM" id="MobiDB-lite"/>
    </source>
</evidence>
<dbReference type="SUPFAM" id="SSF89447">
    <property type="entry name" value="AbrB/MazE/MraZ-like"/>
    <property type="match status" value="1"/>
</dbReference>
<dbReference type="Pfam" id="PF04014">
    <property type="entry name" value="MazE_antitoxin"/>
    <property type="match status" value="1"/>
</dbReference>
<evidence type="ECO:0000313" key="4">
    <source>
        <dbReference type="Proteomes" id="UP000198541"/>
    </source>
</evidence>
<dbReference type="EMBL" id="FNIM01000011">
    <property type="protein sequence ID" value="SDN72087.1"/>
    <property type="molecule type" value="Genomic_DNA"/>
</dbReference>
<dbReference type="STRING" id="332524.SAMN04487766_110103"/>
<dbReference type="AlphaFoldDB" id="A0A1H0DPB7"/>
<dbReference type="Proteomes" id="UP000198541">
    <property type="component" value="Unassembled WGS sequence"/>
</dbReference>
<dbReference type="NCBIfam" id="TIGR01439">
    <property type="entry name" value="lp_hng_hel_AbrB"/>
    <property type="match status" value="1"/>
</dbReference>
<name>A0A1H0DPB7_9ACTO</name>